<protein>
    <submittedName>
        <fullName evidence="2">Uncharacterized protein</fullName>
    </submittedName>
</protein>
<feature type="transmembrane region" description="Helical" evidence="1">
    <location>
        <begin position="157"/>
        <end position="175"/>
    </location>
</feature>
<keyword evidence="1" id="KW-0812">Transmembrane</keyword>
<proteinExistence type="predicted"/>
<keyword evidence="1" id="KW-1133">Transmembrane helix</keyword>
<dbReference type="EMBL" id="MU157932">
    <property type="protein sequence ID" value="KAF9522853.1"/>
    <property type="molecule type" value="Genomic_DNA"/>
</dbReference>
<accession>A0A9P6E5K9</accession>
<feature type="transmembrane region" description="Helical" evidence="1">
    <location>
        <begin position="211"/>
        <end position="234"/>
    </location>
</feature>
<evidence type="ECO:0000256" key="1">
    <source>
        <dbReference type="SAM" id="Phobius"/>
    </source>
</evidence>
<dbReference type="AlphaFoldDB" id="A0A9P6E5K9"/>
<feature type="transmembrane region" description="Helical" evidence="1">
    <location>
        <begin position="182"/>
        <end position="205"/>
    </location>
</feature>
<evidence type="ECO:0000313" key="3">
    <source>
        <dbReference type="Proteomes" id="UP000807306"/>
    </source>
</evidence>
<evidence type="ECO:0000313" key="2">
    <source>
        <dbReference type="EMBL" id="KAF9522853.1"/>
    </source>
</evidence>
<feature type="transmembrane region" description="Helical" evidence="1">
    <location>
        <begin position="102"/>
        <end position="122"/>
    </location>
</feature>
<keyword evidence="3" id="KW-1185">Reference proteome</keyword>
<name>A0A9P6E5K9_9AGAR</name>
<organism evidence="2 3">
    <name type="scientific">Crepidotus variabilis</name>
    <dbReference type="NCBI Taxonomy" id="179855"/>
    <lineage>
        <taxon>Eukaryota</taxon>
        <taxon>Fungi</taxon>
        <taxon>Dikarya</taxon>
        <taxon>Basidiomycota</taxon>
        <taxon>Agaricomycotina</taxon>
        <taxon>Agaricomycetes</taxon>
        <taxon>Agaricomycetidae</taxon>
        <taxon>Agaricales</taxon>
        <taxon>Agaricineae</taxon>
        <taxon>Crepidotaceae</taxon>
        <taxon>Crepidotus</taxon>
    </lineage>
</organism>
<comment type="caution">
    <text evidence="2">The sequence shown here is derived from an EMBL/GenBank/DDBJ whole genome shotgun (WGS) entry which is preliminary data.</text>
</comment>
<dbReference type="Proteomes" id="UP000807306">
    <property type="component" value="Unassembled WGS sequence"/>
</dbReference>
<reference evidence="2" key="1">
    <citation type="submission" date="2020-11" db="EMBL/GenBank/DDBJ databases">
        <authorList>
            <consortium name="DOE Joint Genome Institute"/>
            <person name="Ahrendt S."/>
            <person name="Riley R."/>
            <person name="Andreopoulos W."/>
            <person name="Labutti K."/>
            <person name="Pangilinan J."/>
            <person name="Ruiz-Duenas F.J."/>
            <person name="Barrasa J.M."/>
            <person name="Sanchez-Garcia M."/>
            <person name="Camarero S."/>
            <person name="Miyauchi S."/>
            <person name="Serrano A."/>
            <person name="Linde D."/>
            <person name="Babiker R."/>
            <person name="Drula E."/>
            <person name="Ayuso-Fernandez I."/>
            <person name="Pacheco R."/>
            <person name="Padilla G."/>
            <person name="Ferreira P."/>
            <person name="Barriuso J."/>
            <person name="Kellner H."/>
            <person name="Castanera R."/>
            <person name="Alfaro M."/>
            <person name="Ramirez L."/>
            <person name="Pisabarro A.G."/>
            <person name="Kuo A."/>
            <person name="Tritt A."/>
            <person name="Lipzen A."/>
            <person name="He G."/>
            <person name="Yan M."/>
            <person name="Ng V."/>
            <person name="Cullen D."/>
            <person name="Martin F."/>
            <person name="Rosso M.-N."/>
            <person name="Henrissat B."/>
            <person name="Hibbett D."/>
            <person name="Martinez A.T."/>
            <person name="Grigoriev I.V."/>
        </authorList>
    </citation>
    <scope>NUCLEOTIDE SEQUENCE</scope>
    <source>
        <strain evidence="2">CBS 506.95</strain>
    </source>
</reference>
<feature type="transmembrane region" description="Helical" evidence="1">
    <location>
        <begin position="255"/>
        <end position="285"/>
    </location>
</feature>
<feature type="transmembrane region" description="Helical" evidence="1">
    <location>
        <begin position="65"/>
        <end position="90"/>
    </location>
</feature>
<gene>
    <name evidence="2" type="ORF">CPB83DRAFT_800165</name>
</gene>
<sequence>MGTESCLRLLFRVVVGQNYINFPRPLGSQIATPIALAAAIRHLRFNMTNTDVNIDERVEIFIRALFGQVCISCAAIGIEIFMWIFGFCIFLETPKDRRRGRAVYLAISFAILVLDCFARLPFAKYSFEVLYKSSNTSEVHELEVQLIQTWYVQGTNWANTIIIWVGNGLLVYRCFIIWADRLLVPVFLVLLYLGSIATSIGSLVIRDDELNISIINASIALIIALECLVTLLISGRLIAFQRKQAAALKSFDSQMYISVIGILVESALPLSIVGIMHIVASIYAAPPYAMH</sequence>
<keyword evidence="1" id="KW-0472">Membrane</keyword>